<evidence type="ECO:0000259" key="6">
    <source>
        <dbReference type="PROSITE" id="PS50977"/>
    </source>
</evidence>
<dbReference type="PANTHER" id="PTHR47506:SF1">
    <property type="entry name" value="HTH-TYPE TRANSCRIPTIONAL REGULATOR YJDC"/>
    <property type="match status" value="1"/>
</dbReference>
<dbReference type="RefSeq" id="WP_114451197.1">
    <property type="nucleotide sequence ID" value="NZ_QPJC01000001.1"/>
</dbReference>
<keyword evidence="1" id="KW-0678">Repressor</keyword>
<dbReference type="PRINTS" id="PR00455">
    <property type="entry name" value="HTHTETR"/>
</dbReference>
<dbReference type="EMBL" id="QPJC01000001">
    <property type="protein sequence ID" value="RCW46972.1"/>
    <property type="molecule type" value="Genomic_DNA"/>
</dbReference>
<gene>
    <name evidence="7" type="ORF">DFQ14_101312</name>
</gene>
<evidence type="ECO:0000256" key="2">
    <source>
        <dbReference type="ARBA" id="ARBA00023015"/>
    </source>
</evidence>
<dbReference type="InterPro" id="IPR036271">
    <property type="entry name" value="Tet_transcr_reg_TetR-rel_C_sf"/>
</dbReference>
<dbReference type="InterPro" id="IPR001647">
    <property type="entry name" value="HTH_TetR"/>
</dbReference>
<dbReference type="Pfam" id="PF00440">
    <property type="entry name" value="TetR_N"/>
    <property type="match status" value="1"/>
</dbReference>
<name>A0A368W024_9ACTN</name>
<evidence type="ECO:0000313" key="7">
    <source>
        <dbReference type="EMBL" id="RCW46972.1"/>
    </source>
</evidence>
<dbReference type="PROSITE" id="PS50977">
    <property type="entry name" value="HTH_TETR_2"/>
    <property type="match status" value="1"/>
</dbReference>
<feature type="domain" description="HTH tetR-type" evidence="6">
    <location>
        <begin position="2"/>
        <end position="62"/>
    </location>
</feature>
<evidence type="ECO:0000256" key="4">
    <source>
        <dbReference type="ARBA" id="ARBA00023163"/>
    </source>
</evidence>
<comment type="caution">
    <text evidence="7">The sequence shown here is derived from an EMBL/GenBank/DDBJ whole genome shotgun (WGS) entry which is preliminary data.</text>
</comment>
<keyword evidence="8" id="KW-1185">Reference proteome</keyword>
<dbReference type="Proteomes" id="UP000253495">
    <property type="component" value="Unassembled WGS sequence"/>
</dbReference>
<dbReference type="OrthoDB" id="2356263at2"/>
<keyword evidence="4" id="KW-0804">Transcription</keyword>
<organism evidence="7 8">
    <name type="scientific">Halopolyspora algeriensis</name>
    <dbReference type="NCBI Taxonomy" id="1500506"/>
    <lineage>
        <taxon>Bacteria</taxon>
        <taxon>Bacillati</taxon>
        <taxon>Actinomycetota</taxon>
        <taxon>Actinomycetes</taxon>
        <taxon>Actinomycetes incertae sedis</taxon>
        <taxon>Halopolyspora</taxon>
    </lineage>
</organism>
<evidence type="ECO:0000256" key="1">
    <source>
        <dbReference type="ARBA" id="ARBA00022491"/>
    </source>
</evidence>
<dbReference type="Gene3D" id="1.10.357.10">
    <property type="entry name" value="Tetracycline Repressor, domain 2"/>
    <property type="match status" value="1"/>
</dbReference>
<evidence type="ECO:0000313" key="8">
    <source>
        <dbReference type="Proteomes" id="UP000253495"/>
    </source>
</evidence>
<reference evidence="7 8" key="1">
    <citation type="submission" date="2018-07" db="EMBL/GenBank/DDBJ databases">
        <title>Genomic Encyclopedia of Type Strains, Phase III (KMG-III): the genomes of soil and plant-associated and newly described type strains.</title>
        <authorList>
            <person name="Whitman W."/>
        </authorList>
    </citation>
    <scope>NUCLEOTIDE SEQUENCE [LARGE SCALE GENOMIC DNA]</scope>
    <source>
        <strain evidence="7 8">CECT 8575</strain>
    </source>
</reference>
<dbReference type="GO" id="GO:0003677">
    <property type="term" value="F:DNA binding"/>
    <property type="evidence" value="ECO:0007669"/>
    <property type="project" value="UniProtKB-UniRule"/>
</dbReference>
<evidence type="ECO:0000256" key="3">
    <source>
        <dbReference type="ARBA" id="ARBA00023125"/>
    </source>
</evidence>
<keyword evidence="3 5" id="KW-0238">DNA-binding</keyword>
<keyword evidence="2" id="KW-0805">Transcription regulation</keyword>
<dbReference type="Pfam" id="PF13977">
    <property type="entry name" value="TetR_C_6"/>
    <property type="match status" value="1"/>
</dbReference>
<dbReference type="SUPFAM" id="SSF46689">
    <property type="entry name" value="Homeodomain-like"/>
    <property type="match status" value="1"/>
</dbReference>
<sequence>MATNRDALLQAAIQCLQERGYANISARDLVEVSGTNLGAIGYHFGSKEALINEAITHNIREWIDALGALLRRHVGQGGGLRAALEELITTVGQHESLVTAFFDALAQAGHSSELRRQLAAHYEQFRNDVAEAFRPVLDQVATSSDSQTLSTLLVAVADGLIIQRMLGPTHLPTSTQLLASLRTLSQLADIEDA</sequence>
<dbReference type="AlphaFoldDB" id="A0A368W024"/>
<dbReference type="SUPFAM" id="SSF48498">
    <property type="entry name" value="Tetracyclin repressor-like, C-terminal domain"/>
    <property type="match status" value="1"/>
</dbReference>
<dbReference type="PANTHER" id="PTHR47506">
    <property type="entry name" value="TRANSCRIPTIONAL REGULATORY PROTEIN"/>
    <property type="match status" value="1"/>
</dbReference>
<accession>A0A368W024</accession>
<feature type="DNA-binding region" description="H-T-H motif" evidence="5">
    <location>
        <begin position="25"/>
        <end position="44"/>
    </location>
</feature>
<dbReference type="InterPro" id="IPR039538">
    <property type="entry name" value="BetI_C"/>
</dbReference>
<protein>
    <submittedName>
        <fullName evidence="7">TetR family transcriptional regulator</fullName>
    </submittedName>
</protein>
<evidence type="ECO:0000256" key="5">
    <source>
        <dbReference type="PROSITE-ProRule" id="PRU00335"/>
    </source>
</evidence>
<dbReference type="InterPro" id="IPR009057">
    <property type="entry name" value="Homeodomain-like_sf"/>
</dbReference>
<proteinExistence type="predicted"/>